<organism evidence="3 4">
    <name type="scientific">Knipowitschia caucasica</name>
    <name type="common">Caucasian dwarf goby</name>
    <name type="synonym">Pomatoschistus caucasicus</name>
    <dbReference type="NCBI Taxonomy" id="637954"/>
    <lineage>
        <taxon>Eukaryota</taxon>
        <taxon>Metazoa</taxon>
        <taxon>Chordata</taxon>
        <taxon>Craniata</taxon>
        <taxon>Vertebrata</taxon>
        <taxon>Euteleostomi</taxon>
        <taxon>Actinopterygii</taxon>
        <taxon>Neopterygii</taxon>
        <taxon>Teleostei</taxon>
        <taxon>Neoteleostei</taxon>
        <taxon>Acanthomorphata</taxon>
        <taxon>Gobiaria</taxon>
        <taxon>Gobiiformes</taxon>
        <taxon>Gobioidei</taxon>
        <taxon>Gobiidae</taxon>
        <taxon>Gobiinae</taxon>
        <taxon>Knipowitschia</taxon>
    </lineage>
</organism>
<dbReference type="Gene3D" id="3.40.50.10190">
    <property type="entry name" value="BRCT domain"/>
    <property type="match status" value="2"/>
</dbReference>
<dbReference type="SUPFAM" id="SSF52113">
    <property type="entry name" value="BRCT domain"/>
    <property type="match status" value="2"/>
</dbReference>
<feature type="compositionally biased region" description="Basic and acidic residues" evidence="1">
    <location>
        <begin position="116"/>
        <end position="126"/>
    </location>
</feature>
<protein>
    <recommendedName>
        <fullName evidence="2">BRCT domain-containing protein</fullName>
    </recommendedName>
</protein>
<keyword evidence="4" id="KW-1185">Reference proteome</keyword>
<dbReference type="Proteomes" id="UP001497482">
    <property type="component" value="Chromosome 13"/>
</dbReference>
<gene>
    <name evidence="3" type="ORF">KC01_LOCUS9302</name>
</gene>
<dbReference type="FunFam" id="3.40.50.10190:FF:000047">
    <property type="entry name" value="Microcephalin"/>
    <property type="match status" value="1"/>
</dbReference>
<feature type="region of interest" description="Disordered" evidence="1">
    <location>
        <begin position="179"/>
        <end position="279"/>
    </location>
</feature>
<dbReference type="PROSITE" id="PS50172">
    <property type="entry name" value="BRCT"/>
    <property type="match status" value="2"/>
</dbReference>
<dbReference type="GO" id="GO:0000278">
    <property type="term" value="P:mitotic cell cycle"/>
    <property type="evidence" value="ECO:0007669"/>
    <property type="project" value="TreeGrafter"/>
</dbReference>
<dbReference type="Pfam" id="PF12738">
    <property type="entry name" value="PTCB-BRCT"/>
    <property type="match status" value="1"/>
</dbReference>
<dbReference type="EMBL" id="OZ035835">
    <property type="protein sequence ID" value="CAL1578079.1"/>
    <property type="molecule type" value="Genomic_DNA"/>
</dbReference>
<evidence type="ECO:0000256" key="1">
    <source>
        <dbReference type="SAM" id="MobiDB-lite"/>
    </source>
</evidence>
<feature type="domain" description="BRCT" evidence="2">
    <location>
        <begin position="302"/>
        <end position="382"/>
    </location>
</feature>
<evidence type="ECO:0000313" key="4">
    <source>
        <dbReference type="Proteomes" id="UP001497482"/>
    </source>
</evidence>
<dbReference type="CDD" id="cd17736">
    <property type="entry name" value="BRCT_microcephalin_rpt2"/>
    <property type="match status" value="1"/>
</dbReference>
<dbReference type="InterPro" id="IPR036420">
    <property type="entry name" value="BRCT_dom_sf"/>
</dbReference>
<dbReference type="InterPro" id="IPR001357">
    <property type="entry name" value="BRCT_dom"/>
</dbReference>
<accession>A0AAV2JRY0</accession>
<dbReference type="SMART" id="SM00292">
    <property type="entry name" value="BRCT"/>
    <property type="match status" value="2"/>
</dbReference>
<dbReference type="PANTHER" id="PTHR14625">
    <property type="entry name" value="MICROCEPHALIN"/>
    <property type="match status" value="1"/>
</dbReference>
<feature type="region of interest" description="Disordered" evidence="1">
    <location>
        <begin position="105"/>
        <end position="128"/>
    </location>
</feature>
<evidence type="ECO:0000313" key="3">
    <source>
        <dbReference type="EMBL" id="CAL1578079.1"/>
    </source>
</evidence>
<feature type="domain" description="BRCT" evidence="2">
    <location>
        <begin position="4"/>
        <end position="96"/>
    </location>
</feature>
<name>A0AAV2JRY0_KNICA</name>
<dbReference type="InterPro" id="IPR022047">
    <property type="entry name" value="Microcephalin-like"/>
</dbReference>
<feature type="compositionally biased region" description="Polar residues" evidence="1">
    <location>
        <begin position="229"/>
        <end position="238"/>
    </location>
</feature>
<sequence>MATNKASVLKDVVAYVDVWSSDKTENFSEPFILKLEEMGAQVKKRFSKHVTHVIFSYGHPATWRNAKKDNVKLVSVLWVNRCYEEAERVNEDLFPALSETNPALLNKKHRCMQPKDSPERTPNSDKRMKKKLDKMMKNVTPSMPLFKEFSPIIIDEESGIIYSPAFKRSDYMARRLKERKEENDHISESQIKSPSDRKPSLGNSPTVFKCPYNQSDDEAGPSVAETGMSAPSTTQRKQPPQCVKQTKSEDTDAALESHEKPDCSLRSDSVTRNEDALASELTRTECTSLQMMAPTTRVERTLVMTSMPTDKQSMVVQVVKALGQFTLVDEVCASTTHVVSGGHRRTLNILLGIARGCWILSYEWILWSLEKRHWIPEEPYELSEQFPAAQVCKTDSFKKC</sequence>
<dbReference type="PANTHER" id="PTHR14625:SF3">
    <property type="entry name" value="MICROCEPHALIN"/>
    <property type="match status" value="1"/>
</dbReference>
<proteinExistence type="predicted"/>
<reference evidence="3 4" key="1">
    <citation type="submission" date="2024-04" db="EMBL/GenBank/DDBJ databases">
        <authorList>
            <person name="Waldvogel A.-M."/>
            <person name="Schoenle A."/>
        </authorList>
    </citation>
    <scope>NUCLEOTIDE SEQUENCE [LARGE SCALE GENOMIC DNA]</scope>
</reference>
<evidence type="ECO:0000259" key="2">
    <source>
        <dbReference type="PROSITE" id="PS50172"/>
    </source>
</evidence>
<dbReference type="AlphaFoldDB" id="A0AAV2JRY0"/>
<dbReference type="CDD" id="cd17716">
    <property type="entry name" value="BRCT_microcephalin_rpt1"/>
    <property type="match status" value="1"/>
</dbReference>
<feature type="compositionally biased region" description="Basic and acidic residues" evidence="1">
    <location>
        <begin position="246"/>
        <end position="275"/>
    </location>
</feature>